<evidence type="ECO:0000313" key="12">
    <source>
        <dbReference type="Proteomes" id="UP000887226"/>
    </source>
</evidence>
<keyword evidence="7" id="KW-0326">Glycosidase</keyword>
<reference evidence="11" key="1">
    <citation type="journal article" date="2021" name="IMA Fungus">
        <title>Genomic characterization of three marine fungi, including Emericellopsis atlantica sp. nov. with signatures of a generalist lifestyle and marine biomass degradation.</title>
        <authorList>
            <person name="Hagestad O.C."/>
            <person name="Hou L."/>
            <person name="Andersen J.H."/>
            <person name="Hansen E.H."/>
            <person name="Altermark B."/>
            <person name="Li C."/>
            <person name="Kuhnert E."/>
            <person name="Cox R.J."/>
            <person name="Crous P.W."/>
            <person name="Spatafora J.W."/>
            <person name="Lail K."/>
            <person name="Amirebrahimi M."/>
            <person name="Lipzen A."/>
            <person name="Pangilinan J."/>
            <person name="Andreopoulos W."/>
            <person name="Hayes R.D."/>
            <person name="Ng V."/>
            <person name="Grigoriev I.V."/>
            <person name="Jackson S.A."/>
            <person name="Sutton T.D.S."/>
            <person name="Dobson A.D.W."/>
            <person name="Rama T."/>
        </authorList>
    </citation>
    <scope>NUCLEOTIDE SEQUENCE</scope>
    <source>
        <strain evidence="11">TRa3180A</strain>
    </source>
</reference>
<evidence type="ECO:0000256" key="6">
    <source>
        <dbReference type="ARBA" id="ARBA00023180"/>
    </source>
</evidence>
<dbReference type="InterPro" id="IPR031330">
    <property type="entry name" value="Gly_Hdrlase_35_cat"/>
</dbReference>
<dbReference type="Pfam" id="PF10435">
    <property type="entry name" value="BetaGal_dom2"/>
    <property type="match status" value="1"/>
</dbReference>
<evidence type="ECO:0000256" key="2">
    <source>
        <dbReference type="ARBA" id="ARBA00009809"/>
    </source>
</evidence>
<organism evidence="11 12">
    <name type="scientific">Calycina marina</name>
    <dbReference type="NCBI Taxonomy" id="1763456"/>
    <lineage>
        <taxon>Eukaryota</taxon>
        <taxon>Fungi</taxon>
        <taxon>Dikarya</taxon>
        <taxon>Ascomycota</taxon>
        <taxon>Pezizomycotina</taxon>
        <taxon>Leotiomycetes</taxon>
        <taxon>Helotiales</taxon>
        <taxon>Pezizellaceae</taxon>
        <taxon>Calycina</taxon>
    </lineage>
</organism>
<dbReference type="InterPro" id="IPR008979">
    <property type="entry name" value="Galactose-bd-like_sf"/>
</dbReference>
<dbReference type="GO" id="GO:0004565">
    <property type="term" value="F:beta-galactosidase activity"/>
    <property type="evidence" value="ECO:0007669"/>
    <property type="project" value="UniProtKB-EC"/>
</dbReference>
<evidence type="ECO:0000256" key="9">
    <source>
        <dbReference type="SAM" id="Phobius"/>
    </source>
</evidence>
<dbReference type="InterPro" id="IPR037110">
    <property type="entry name" value="Betagal_dom2_sf"/>
</dbReference>
<dbReference type="SMART" id="SM01029">
    <property type="entry name" value="BetaGal_dom2"/>
    <property type="match status" value="1"/>
</dbReference>
<dbReference type="PANTHER" id="PTHR23421">
    <property type="entry name" value="BETA-GALACTOSIDASE RELATED"/>
    <property type="match status" value="1"/>
</dbReference>
<dbReference type="EMBL" id="MU253784">
    <property type="protein sequence ID" value="KAG9247053.1"/>
    <property type="molecule type" value="Genomic_DNA"/>
</dbReference>
<dbReference type="PRINTS" id="PR00742">
    <property type="entry name" value="GLHYDRLASE35"/>
</dbReference>
<comment type="similarity">
    <text evidence="2 8">Belongs to the glycosyl hydrolase 35 family.</text>
</comment>
<keyword evidence="12" id="KW-1185">Reference proteome</keyword>
<dbReference type="AlphaFoldDB" id="A0A9P7Z8Y1"/>
<dbReference type="InterPro" id="IPR025300">
    <property type="entry name" value="BetaGal_jelly_roll_dom"/>
</dbReference>
<comment type="catalytic activity">
    <reaction evidence="1">
        <text>Hydrolysis of terminal non-reducing beta-D-galactose residues in beta-D-galactosides.</text>
        <dbReference type="EC" id="3.2.1.23"/>
    </reaction>
</comment>
<keyword evidence="4" id="KW-0732">Signal</keyword>
<dbReference type="Gene3D" id="2.60.120.260">
    <property type="entry name" value="Galactose-binding domain-like"/>
    <property type="match status" value="2"/>
</dbReference>
<dbReference type="OrthoDB" id="1657402at2759"/>
<gene>
    <name evidence="11" type="ORF">BJ878DRAFT_580968</name>
</gene>
<keyword evidence="9" id="KW-0472">Membrane</keyword>
<comment type="caution">
    <text evidence="11">The sequence shown here is derived from an EMBL/GenBank/DDBJ whole genome shotgun (WGS) entry which is preliminary data.</text>
</comment>
<dbReference type="SUPFAM" id="SSF51011">
    <property type="entry name" value="Glycosyl hydrolase domain"/>
    <property type="match status" value="1"/>
</dbReference>
<keyword evidence="9" id="KW-1133">Transmembrane helix</keyword>
<dbReference type="InterPro" id="IPR017853">
    <property type="entry name" value="GH"/>
</dbReference>
<keyword evidence="5" id="KW-0378">Hydrolase</keyword>
<dbReference type="SUPFAM" id="SSF51445">
    <property type="entry name" value="(Trans)glycosidases"/>
    <property type="match status" value="1"/>
</dbReference>
<evidence type="ECO:0000256" key="1">
    <source>
        <dbReference type="ARBA" id="ARBA00001412"/>
    </source>
</evidence>
<dbReference type="Gene3D" id="3.20.20.80">
    <property type="entry name" value="Glycosidases"/>
    <property type="match status" value="2"/>
</dbReference>
<dbReference type="Proteomes" id="UP000887226">
    <property type="component" value="Unassembled WGS sequence"/>
</dbReference>
<evidence type="ECO:0000256" key="4">
    <source>
        <dbReference type="ARBA" id="ARBA00022729"/>
    </source>
</evidence>
<evidence type="ECO:0000313" key="11">
    <source>
        <dbReference type="EMBL" id="KAG9247053.1"/>
    </source>
</evidence>
<sequence>MHGLNFIVSSKSQFSQRSRTKQLKSTTEFHYLQVPVPEMRLDVFHTLKARGLFANISPSIYFCWSYHSASKDFYDFEFFGKNLQQLFGYANAGGYALYGSDGSSGNLRTNGLQTRQNRCTLSYNEKLMRAQAWDTGYNKVGGAVNVYGIDSYPGGTSCTNINSEYSHGGSFYDDCLGERDPGFSAIHYKNNIAQLTTLLSLYMAYGGTNWGDLAAPVVYTPHDYSAPLRETRQVQDKLHQGNLMALFSTILKDLLKICIHGRKWDRIWARSLYNYGRHILLYSSASILTYGVFDKHILVLYSQHGQVGQFAIKESKSSPSVHEPSVVNSTTSASRSFTDIYAQGASQKVLEVDGLMIYLLEQKTAWKFWAPPTYSSIQLTDFTCREYYGSVTALIPGTIDRTISLPVLVNWRSADSLPEKAVAYEDSKWTVANKTATLSPMAAPDIGNATLTTTTATLSILASSLNPSGNAVTVVVDYQGHDETSTAKRVENSCGILGASLCKIQGHAGGSANIEALRGSLNESALYNVTIGLLLGTLAGTMVRVMIWNNGYQYGKYVPQIGPQTRFLVPPVVLNNRGLNGLTLRFLAQTDTGAKLSTLELFSYGAYNTDIVFDADWSLLQSTWDASRLEYT</sequence>
<evidence type="ECO:0000259" key="10">
    <source>
        <dbReference type="SMART" id="SM01029"/>
    </source>
</evidence>
<keyword evidence="6" id="KW-0325">Glycoprotein</keyword>
<evidence type="ECO:0000256" key="5">
    <source>
        <dbReference type="ARBA" id="ARBA00022801"/>
    </source>
</evidence>
<dbReference type="SUPFAM" id="SSF49785">
    <property type="entry name" value="Galactose-binding domain-like"/>
    <property type="match status" value="2"/>
</dbReference>
<keyword evidence="9" id="KW-0812">Transmembrane</keyword>
<dbReference type="Gene3D" id="2.102.20.10">
    <property type="entry name" value="Beta-galactosidase, domain 2"/>
    <property type="match status" value="1"/>
</dbReference>
<dbReference type="GO" id="GO:0005975">
    <property type="term" value="P:carbohydrate metabolic process"/>
    <property type="evidence" value="ECO:0007669"/>
    <property type="project" value="InterPro"/>
</dbReference>
<dbReference type="InterPro" id="IPR001944">
    <property type="entry name" value="Glycoside_Hdrlase_35"/>
</dbReference>
<feature type="domain" description="Beta-galactosidase" evidence="10">
    <location>
        <begin position="227"/>
        <end position="368"/>
    </location>
</feature>
<accession>A0A9P7Z8Y1</accession>
<dbReference type="Pfam" id="PF13364">
    <property type="entry name" value="BetaGal_ABD2"/>
    <property type="match status" value="1"/>
</dbReference>
<evidence type="ECO:0000256" key="8">
    <source>
        <dbReference type="RuleBase" id="RU003679"/>
    </source>
</evidence>
<evidence type="ECO:0000256" key="3">
    <source>
        <dbReference type="ARBA" id="ARBA00012756"/>
    </source>
</evidence>
<evidence type="ECO:0000256" key="7">
    <source>
        <dbReference type="ARBA" id="ARBA00023295"/>
    </source>
</evidence>
<proteinExistence type="inferred from homology"/>
<name>A0A9P7Z8Y1_9HELO</name>
<dbReference type="EC" id="3.2.1.23" evidence="3"/>
<dbReference type="Pfam" id="PF01301">
    <property type="entry name" value="Glyco_hydro_35"/>
    <property type="match status" value="1"/>
</dbReference>
<dbReference type="InterPro" id="IPR018954">
    <property type="entry name" value="Betagal_dom2"/>
</dbReference>
<feature type="transmembrane region" description="Helical" evidence="9">
    <location>
        <begin position="525"/>
        <end position="547"/>
    </location>
</feature>
<protein>
    <recommendedName>
        <fullName evidence="3">beta-galactosidase</fullName>
        <ecNumber evidence="3">3.2.1.23</ecNumber>
    </recommendedName>
</protein>